<evidence type="ECO:0000256" key="4">
    <source>
        <dbReference type="ARBA" id="ARBA00023242"/>
    </source>
</evidence>
<evidence type="ECO:0000313" key="6">
    <source>
        <dbReference type="JaponicusDB" id="SJAG_03182"/>
    </source>
</evidence>
<evidence type="ECO:0000256" key="2">
    <source>
        <dbReference type="ARBA" id="ARBA00005892"/>
    </source>
</evidence>
<dbReference type="JaponicusDB" id="SJAG_03182">
    <property type="gene designation" value="nup186"/>
</dbReference>
<comment type="similarity">
    <text evidence="2">Belongs to the NUP186/NUP192/NUP205 family.</text>
</comment>
<name>B6K3J6_SCHJY</name>
<keyword evidence="4" id="KW-0539">Nucleus</keyword>
<dbReference type="OMA" id="AYGFIEW"/>
<dbReference type="Proteomes" id="UP000001744">
    <property type="component" value="Unassembled WGS sequence"/>
</dbReference>
<protein>
    <submittedName>
        <fullName evidence="5">Nucleoporin Nup186</fullName>
    </submittedName>
</protein>
<dbReference type="GeneID" id="7049094"/>
<keyword evidence="3" id="KW-0813">Transport</keyword>
<dbReference type="GO" id="GO:0006999">
    <property type="term" value="P:nuclear pore organization"/>
    <property type="evidence" value="ECO:0000318"/>
    <property type="project" value="GO_Central"/>
</dbReference>
<dbReference type="RefSeq" id="XP_002174346.1">
    <property type="nucleotide sequence ID" value="XM_002174310.2"/>
</dbReference>
<organism evidence="5 7">
    <name type="scientific">Schizosaccharomyces japonicus (strain yFS275 / FY16936)</name>
    <name type="common">Fission yeast</name>
    <dbReference type="NCBI Taxonomy" id="402676"/>
    <lineage>
        <taxon>Eukaryota</taxon>
        <taxon>Fungi</taxon>
        <taxon>Dikarya</taxon>
        <taxon>Ascomycota</taxon>
        <taxon>Taphrinomycotina</taxon>
        <taxon>Schizosaccharomycetes</taxon>
        <taxon>Schizosaccharomycetales</taxon>
        <taxon>Schizosaccharomycetaceae</taxon>
        <taxon>Schizosaccharomyces</taxon>
    </lineage>
</organism>
<evidence type="ECO:0000313" key="5">
    <source>
        <dbReference type="EMBL" id="EEB08053.1"/>
    </source>
</evidence>
<dbReference type="EMBL" id="KE651167">
    <property type="protein sequence ID" value="EEB08053.1"/>
    <property type="molecule type" value="Genomic_DNA"/>
</dbReference>
<evidence type="ECO:0000256" key="1">
    <source>
        <dbReference type="ARBA" id="ARBA00004123"/>
    </source>
</evidence>
<dbReference type="SUPFAM" id="SSF48371">
    <property type="entry name" value="ARM repeat"/>
    <property type="match status" value="1"/>
</dbReference>
<sequence length="1648" mass="186414">MEKWKYDHYETLIYLLRCIEANPSGSGISPRALSQALEYYIKDFQALLSFNPKNDQSRKKVQSGEVELDDVPYKLNQQFIDQALTLSDQLSVDELEAAYLLQLGIQLSTRLDRKPIPAGVYVCYKSRHDLLDVVETLTRLLLVKELDVDLKNAISDFFRGVRRGQLNFAAICLENFLQLQNQVADIRKRGVQGQLIGSTNNAEIFEFVKFSLETFTAEQETLSIILHQLASSFLLSQENYESILNNLKGRSIVDNEAVLLLPVLFSYLKNTLHVEIPEDGPIYFTKCSDNVLEQFYKGIVEDNGGSWCCPSLKQIVGIWWVTVFSEACKLVSQVPNFVDYDRHIVSVAKSFIHQGAFSHFVTFLISPFYEATDTEINWNLIQPRSTVTVEWLNIRPKFKDILFSHLRAFLLAFVSFMPDTLKSLRLDEEDTLLTQQSSFNDTSVNANTPPVPPLEEFYILLSSVYAYNKDWCADFWNDEEGDMYGFLTWSMNCQIPGVISAFIYLLVSLCQDASSALKLHELLSQGSEEQIGEDVMANHSWTYIFNVLQYYISQLKPVQTVITSSGMARVYTDPGELDEVSAQIVQSYIVLLATVIRHEGSIAKILTSRSELNVLPTLFDLLECNLQPEIKKNVLKALTALAYQSTYAESSTMWTLLDNWLVTSILFELDSDAVTTSSLNLIRSNIVGASDGSGPLFNNLLRFTQNPSIRAAFIELLTSLCCPLNVAPETLSFPEGLGQAYRGPGIKPYVDFVILSMVESATTWKNTHELDVLHIYRSSLEFMLSILKGLNFDLLLFSRPLGQKINAYTKCSSLQLYLARLPALILLEAFYTESVYMGLFELTEIDFDQIEDVLVPKIVTTCVHKSLQVIEKVLSLQNDLFKNVIPLVPEMGINKDVLDLSISRRAFGDVFMTRTSTIVQIVLLVGSRHEEIASSSLRVLSYLLDTDGLMNRCNTEGSHRLFSIIRTAAESRRIMFGFIRAFEESANTLLNIPNKSSFLLEMLLENLKRSGNEFSLSLMLLGFDVSFTNQLTSSKEPGFVGSNVSLFHSMVELVSVRTVENVNVMTPKVVLQAMEILSHLCVWPYTSELTLTLLREKDGLLPKLINVEPILQQDDIQRLPNMAAEEIDSFTQLILARAQIMNIIVTEIHQTHTLNLQKHLETYVKSLICNSQSVLVPTLLTRKSSSFRVMDFMDIMRIDRKRMTSDIPSSLNSLFKVFISNKLKSSNNGEIDTKRVADAYTLLLNSELEVFTGSVEEKQNWQKSQTDKVEKLLVQLDEYNSKILFIEAIDNCLEVWARLVGILVQHCSDFVSDVQFDELIWDLLRFLLPQISDYTIERQNVVFVISSLIETIVPFSLKRIREINNQTENTNFVLDNVSGVIQGLVAAIQCPASSQVIRENLYGSILYVLTSVKETLQGDLSDEKASTKAVSGKSAPSLASSKIYTDGFLDVIIGDALYTYGFCWELSVLVLNALHKFSPSLSSRLHAFYLRRNFIGSFVDVFNRFLSDLLSSNQSLLDFISEIESGMCLLIQLSQNKAAEPLVLNLSLMQVVLKYLYYFCEQSSSYKSKAPALRVMIHFLQMFVASLMINPLKRISSEDKAFSYSILTLSRKLQDFAKQLPEAGTLTEAHFVKKYVEMIGQIVDLHHS</sequence>
<evidence type="ECO:0000313" key="7">
    <source>
        <dbReference type="Proteomes" id="UP000001744"/>
    </source>
</evidence>
<proteinExistence type="inferred from homology"/>
<dbReference type="HOGENOM" id="CLU_002778_0_0_1"/>
<dbReference type="PANTHER" id="PTHR31344">
    <property type="entry name" value="NUCLEAR PORE COMPLEX PROTEIN NUP205"/>
    <property type="match status" value="1"/>
</dbReference>
<dbReference type="OrthoDB" id="2019644at2759"/>
<keyword evidence="7" id="KW-1185">Reference proteome</keyword>
<dbReference type="InterPro" id="IPR016024">
    <property type="entry name" value="ARM-type_fold"/>
</dbReference>
<dbReference type="STRING" id="402676.B6K3J6"/>
<dbReference type="GO" id="GO:0017056">
    <property type="term" value="F:structural constituent of nuclear pore"/>
    <property type="evidence" value="ECO:0000318"/>
    <property type="project" value="GO_Central"/>
</dbReference>
<dbReference type="PANTHER" id="PTHR31344:SF0">
    <property type="entry name" value="NUCLEAR PORE COMPLEX PROTEIN NUP205"/>
    <property type="match status" value="1"/>
</dbReference>
<dbReference type="GO" id="GO:0034399">
    <property type="term" value="C:nuclear periphery"/>
    <property type="evidence" value="ECO:0007669"/>
    <property type="project" value="EnsemblFungi"/>
</dbReference>
<accession>B6K3J6</accession>
<dbReference type="VEuPathDB" id="FungiDB:SJAG_03182"/>
<dbReference type="Pfam" id="PF11894">
    <property type="entry name" value="Nup192"/>
    <property type="match status" value="1"/>
</dbReference>
<dbReference type="eggNOG" id="KOG1835">
    <property type="taxonomic scope" value="Eukaryota"/>
</dbReference>
<evidence type="ECO:0000256" key="3">
    <source>
        <dbReference type="ARBA" id="ARBA00022448"/>
    </source>
</evidence>
<reference evidence="5 7" key="1">
    <citation type="journal article" date="2011" name="Science">
        <title>Comparative functional genomics of the fission yeasts.</title>
        <authorList>
            <person name="Rhind N."/>
            <person name="Chen Z."/>
            <person name="Yassour M."/>
            <person name="Thompson D.A."/>
            <person name="Haas B.J."/>
            <person name="Habib N."/>
            <person name="Wapinski I."/>
            <person name="Roy S."/>
            <person name="Lin M.F."/>
            <person name="Heiman D.I."/>
            <person name="Young S.K."/>
            <person name="Furuya K."/>
            <person name="Guo Y."/>
            <person name="Pidoux A."/>
            <person name="Chen H.M."/>
            <person name="Robbertse B."/>
            <person name="Goldberg J.M."/>
            <person name="Aoki K."/>
            <person name="Bayne E.H."/>
            <person name="Berlin A.M."/>
            <person name="Desjardins C.A."/>
            <person name="Dobbs E."/>
            <person name="Dukaj L."/>
            <person name="Fan L."/>
            <person name="FitzGerald M.G."/>
            <person name="French C."/>
            <person name="Gujja S."/>
            <person name="Hansen K."/>
            <person name="Keifenheim D."/>
            <person name="Levin J.Z."/>
            <person name="Mosher R.A."/>
            <person name="Mueller C.A."/>
            <person name="Pfiffner J."/>
            <person name="Priest M."/>
            <person name="Russ C."/>
            <person name="Smialowska A."/>
            <person name="Swoboda P."/>
            <person name="Sykes S.M."/>
            <person name="Vaughn M."/>
            <person name="Vengrova S."/>
            <person name="Yoder R."/>
            <person name="Zeng Q."/>
            <person name="Allshire R."/>
            <person name="Baulcombe D."/>
            <person name="Birren B.W."/>
            <person name="Brown W."/>
            <person name="Ekwall K."/>
            <person name="Kellis M."/>
            <person name="Leatherwood J."/>
            <person name="Levin H."/>
            <person name="Margalit H."/>
            <person name="Martienssen R."/>
            <person name="Nieduszynski C.A."/>
            <person name="Spatafora J.W."/>
            <person name="Friedman N."/>
            <person name="Dalgaard J.Z."/>
            <person name="Baumann P."/>
            <person name="Niki H."/>
            <person name="Regev A."/>
            <person name="Nusbaum C."/>
        </authorList>
    </citation>
    <scope>NUCLEOTIDE SEQUENCE [LARGE SCALE GENOMIC DNA]</scope>
    <source>
        <strain evidence="7">yFS275 / FY16936</strain>
    </source>
</reference>
<gene>
    <name evidence="6" type="primary">nup186</name>
    <name evidence="5" type="ORF">SJAG_03182</name>
</gene>
<dbReference type="InterPro" id="IPR021827">
    <property type="entry name" value="Nup186/Nup192/Nup205"/>
</dbReference>
<dbReference type="GO" id="GO:0044611">
    <property type="term" value="C:nuclear pore inner ring"/>
    <property type="evidence" value="ECO:0000318"/>
    <property type="project" value="GO_Central"/>
</dbReference>
<comment type="subcellular location">
    <subcellularLocation>
        <location evidence="1">Nucleus</location>
    </subcellularLocation>
</comment>